<organism evidence="4 5">
    <name type="scientific">Mandrillus leucophaeus</name>
    <name type="common">Drill</name>
    <name type="synonym">Papio leucophaeus</name>
    <dbReference type="NCBI Taxonomy" id="9568"/>
    <lineage>
        <taxon>Eukaryota</taxon>
        <taxon>Metazoa</taxon>
        <taxon>Chordata</taxon>
        <taxon>Craniata</taxon>
        <taxon>Vertebrata</taxon>
        <taxon>Euteleostomi</taxon>
        <taxon>Mammalia</taxon>
        <taxon>Eutheria</taxon>
        <taxon>Euarchontoglires</taxon>
        <taxon>Primates</taxon>
        <taxon>Haplorrhini</taxon>
        <taxon>Catarrhini</taxon>
        <taxon>Cercopithecidae</taxon>
        <taxon>Cercopithecinae</taxon>
        <taxon>Mandrillus</taxon>
    </lineage>
</organism>
<dbReference type="PROSITE" id="PS50835">
    <property type="entry name" value="IG_LIKE"/>
    <property type="match status" value="1"/>
</dbReference>
<accession>A0A2K5ZBV2</accession>
<gene>
    <name evidence="4" type="primary">IGKV5-2</name>
</gene>
<evidence type="ECO:0000313" key="5">
    <source>
        <dbReference type="Proteomes" id="UP000233140"/>
    </source>
</evidence>
<keyword evidence="5" id="KW-1185">Reference proteome</keyword>
<feature type="chain" id="PRO_5014447386" evidence="2">
    <location>
        <begin position="21"/>
        <end position="182"/>
    </location>
</feature>
<dbReference type="GeneTree" id="ENSGT00940000164053"/>
<dbReference type="PANTHER" id="PTHR23267">
    <property type="entry name" value="IMMUNOGLOBULIN LIGHT CHAIN"/>
    <property type="match status" value="1"/>
</dbReference>
<dbReference type="Pfam" id="PF07686">
    <property type="entry name" value="V-set"/>
    <property type="match status" value="1"/>
</dbReference>
<feature type="signal peptide" evidence="2">
    <location>
        <begin position="1"/>
        <end position="20"/>
    </location>
</feature>
<dbReference type="Gene3D" id="2.60.40.10">
    <property type="entry name" value="Immunoglobulins"/>
    <property type="match status" value="1"/>
</dbReference>
<dbReference type="GO" id="GO:0005576">
    <property type="term" value="C:extracellular region"/>
    <property type="evidence" value="ECO:0007669"/>
    <property type="project" value="UniProtKB-ARBA"/>
</dbReference>
<evidence type="ECO:0000256" key="2">
    <source>
        <dbReference type="SAM" id="SignalP"/>
    </source>
</evidence>
<dbReference type="InterPro" id="IPR013106">
    <property type="entry name" value="Ig_V-set"/>
</dbReference>
<dbReference type="OMA" id="QWDCLSC"/>
<dbReference type="STRING" id="9568.ENSMLEP00000025245"/>
<proteinExistence type="predicted"/>
<name>A0A2K5ZBV2_MANLE</name>
<dbReference type="InterPro" id="IPR013783">
    <property type="entry name" value="Ig-like_fold"/>
</dbReference>
<keyword evidence="2" id="KW-0732">Signal</keyword>
<keyword evidence="1" id="KW-0393">Immunoglobulin domain</keyword>
<protein>
    <submittedName>
        <fullName evidence="4">Immunoglobulin kappa variable 5-2</fullName>
    </submittedName>
</protein>
<feature type="domain" description="Ig-like" evidence="3">
    <location>
        <begin position="21"/>
        <end position="108"/>
    </location>
</feature>
<evidence type="ECO:0000313" key="4">
    <source>
        <dbReference type="Ensembl" id="ENSMLEP00000025245.1"/>
    </source>
</evidence>
<evidence type="ECO:0000259" key="3">
    <source>
        <dbReference type="PROSITE" id="PS50835"/>
    </source>
</evidence>
<sequence length="182" mass="20010">MGSQVHLLSFLFLWISDARAETILTQSAAFVSATPGDKVTISCKASQDIDDDVNWYQLEPGEAPKLIIKDATTLVSGIPPRFSGSGYGVDFTLTINNVESEDAAYYFCLQHDNFPLTVMHPVTKTSKCSQWDCLSCAENIQNVELGDPLVFITLLHAHATHFLFLFVSVVSAAPMLCLKHLI</sequence>
<dbReference type="FunFam" id="2.60.40.10:FF:002314">
    <property type="entry name" value="Immunoglobulin kappa variable 5-2"/>
    <property type="match status" value="1"/>
</dbReference>
<dbReference type="AlphaFoldDB" id="A0A2K5ZBV2"/>
<evidence type="ECO:0000256" key="1">
    <source>
        <dbReference type="ARBA" id="ARBA00023319"/>
    </source>
</evidence>
<dbReference type="SMART" id="SM00406">
    <property type="entry name" value="IGv"/>
    <property type="match status" value="1"/>
</dbReference>
<dbReference type="InterPro" id="IPR036179">
    <property type="entry name" value="Ig-like_dom_sf"/>
</dbReference>
<dbReference type="InterPro" id="IPR007110">
    <property type="entry name" value="Ig-like_dom"/>
</dbReference>
<dbReference type="Ensembl" id="ENSMLET00000048775.1">
    <property type="protein sequence ID" value="ENSMLEP00000025245.1"/>
    <property type="gene ID" value="ENSMLEG00000036822.1"/>
</dbReference>
<dbReference type="SMART" id="SM00409">
    <property type="entry name" value="IG"/>
    <property type="match status" value="1"/>
</dbReference>
<dbReference type="InterPro" id="IPR003599">
    <property type="entry name" value="Ig_sub"/>
</dbReference>
<dbReference type="SUPFAM" id="SSF48726">
    <property type="entry name" value="Immunoglobulin"/>
    <property type="match status" value="1"/>
</dbReference>
<dbReference type="Proteomes" id="UP000233140">
    <property type="component" value="Unassembled WGS sequence"/>
</dbReference>
<dbReference type="InterPro" id="IPR050150">
    <property type="entry name" value="IgV_Light_Chain"/>
</dbReference>
<reference evidence="4" key="2">
    <citation type="submission" date="2025-09" db="UniProtKB">
        <authorList>
            <consortium name="Ensembl"/>
        </authorList>
    </citation>
    <scope>IDENTIFICATION</scope>
</reference>
<reference evidence="4" key="1">
    <citation type="submission" date="2025-08" db="UniProtKB">
        <authorList>
            <consortium name="Ensembl"/>
        </authorList>
    </citation>
    <scope>IDENTIFICATION</scope>
</reference>